<proteinExistence type="predicted"/>
<gene>
    <name evidence="1" type="ORF">FHS29_001709</name>
</gene>
<dbReference type="AlphaFoldDB" id="A0A841CCL9"/>
<dbReference type="EMBL" id="JACHJN010000002">
    <property type="protein sequence ID" value="MBB5955139.1"/>
    <property type="molecule type" value="Genomic_DNA"/>
</dbReference>
<sequence length="78" mass="8807">MVDWAVGVEVAYRTGFAHNQCENLSVMSEHGRFPDASAQRSDGERQRFLWRVCAVTGSRQISWSVLTGPREAEAVPRR</sequence>
<dbReference type="Proteomes" id="UP000547510">
    <property type="component" value="Unassembled WGS sequence"/>
</dbReference>
<reference evidence="1 2" key="1">
    <citation type="submission" date="2020-08" db="EMBL/GenBank/DDBJ databases">
        <title>Genomic Encyclopedia of Type Strains, Phase III (KMG-III): the genomes of soil and plant-associated and newly described type strains.</title>
        <authorList>
            <person name="Whitman W."/>
        </authorList>
    </citation>
    <scope>NUCLEOTIDE SEQUENCE [LARGE SCALE GENOMIC DNA]</scope>
    <source>
        <strain evidence="1 2">CECT 8640</strain>
    </source>
</reference>
<organism evidence="1 2">
    <name type="scientific">Saccharothrix tamanrassetensis</name>
    <dbReference type="NCBI Taxonomy" id="1051531"/>
    <lineage>
        <taxon>Bacteria</taxon>
        <taxon>Bacillati</taxon>
        <taxon>Actinomycetota</taxon>
        <taxon>Actinomycetes</taxon>
        <taxon>Pseudonocardiales</taxon>
        <taxon>Pseudonocardiaceae</taxon>
        <taxon>Saccharothrix</taxon>
    </lineage>
</organism>
<accession>A0A841CCL9</accession>
<comment type="caution">
    <text evidence="1">The sequence shown here is derived from an EMBL/GenBank/DDBJ whole genome shotgun (WGS) entry which is preliminary data.</text>
</comment>
<evidence type="ECO:0000313" key="2">
    <source>
        <dbReference type="Proteomes" id="UP000547510"/>
    </source>
</evidence>
<evidence type="ECO:0000313" key="1">
    <source>
        <dbReference type="EMBL" id="MBB5955139.1"/>
    </source>
</evidence>
<keyword evidence="2" id="KW-1185">Reference proteome</keyword>
<name>A0A841CCL9_9PSEU</name>
<protein>
    <submittedName>
        <fullName evidence="1">Uncharacterized protein</fullName>
    </submittedName>
</protein>